<dbReference type="EMBL" id="CP034433">
    <property type="protein sequence ID" value="AZN35879.1"/>
    <property type="molecule type" value="Genomic_DNA"/>
</dbReference>
<dbReference type="OrthoDB" id="8565078at2"/>
<name>A0A3S8ZQY0_9NEIS</name>
<proteinExistence type="predicted"/>
<protein>
    <submittedName>
        <fullName evidence="1">Uncharacterized protein</fullName>
    </submittedName>
</protein>
<reference evidence="1 2" key="1">
    <citation type="submission" date="2018-12" db="EMBL/GenBank/DDBJ databases">
        <title>Complete genome sequence of Iodobacter sp. H11R3.</title>
        <authorList>
            <person name="Bae J.-W."/>
        </authorList>
    </citation>
    <scope>NUCLEOTIDE SEQUENCE [LARGE SCALE GENOMIC DNA]</scope>
    <source>
        <strain evidence="1 2">H11R3</strain>
    </source>
</reference>
<gene>
    <name evidence="1" type="ORF">EJO50_04900</name>
</gene>
<organism evidence="1 2">
    <name type="scientific">Iodobacter ciconiae</name>
    <dbReference type="NCBI Taxonomy" id="2496266"/>
    <lineage>
        <taxon>Bacteria</taxon>
        <taxon>Pseudomonadati</taxon>
        <taxon>Pseudomonadota</taxon>
        <taxon>Betaproteobacteria</taxon>
        <taxon>Neisseriales</taxon>
        <taxon>Chitinibacteraceae</taxon>
        <taxon>Iodobacter</taxon>
    </lineage>
</organism>
<evidence type="ECO:0000313" key="2">
    <source>
        <dbReference type="Proteomes" id="UP000282438"/>
    </source>
</evidence>
<accession>A0A3S8ZQY0</accession>
<dbReference type="Proteomes" id="UP000282438">
    <property type="component" value="Chromosome"/>
</dbReference>
<evidence type="ECO:0000313" key="1">
    <source>
        <dbReference type="EMBL" id="AZN35879.1"/>
    </source>
</evidence>
<dbReference type="KEGG" id="iod:EJO50_04900"/>
<dbReference type="AlphaFoldDB" id="A0A3S8ZQY0"/>
<sequence length="416" mass="47386">MTTGVAHIAAYLEVLHKYRDLVADAYINGGITLSDETQRALYLLKQHRALVPSMQDEFRLNSSLSRHLDEVFLRQRNYAVSANFAEQIDRLPQLIDEYLKACLDNRSEDRDTYSDDFKSGVFELAEGLDSFLALMRSLADNRFANVSTLEQKKRQNEFYLGKCEQIGVALGALQATTLLEQLSGSSLLLPLLQIYQSQILERLPQWRASLMDISTVLKEYLYRLRQVEPQAQRLRAFARFLRKNPDYSPPDVDELNHLPDWCSTFEGFKISAHADLSDNLTRDVLVEIAQAIPAPKLRFAVERQAGQMITDDAQDRVSIIVASPVQRAFALYLKAARLSQVPMSAIEWLRKMPDYPLIDEAAWLVYALHAWQILEAKKKISDLAMRRMEANVAYPGLSEAMSGNLIVTDVEIWKKA</sequence>
<dbReference type="RefSeq" id="WP_125972025.1">
    <property type="nucleotide sequence ID" value="NZ_CP034433.1"/>
</dbReference>
<keyword evidence="2" id="KW-1185">Reference proteome</keyword>